<organism evidence="13 14">
    <name type="scientific">Candidatus Taylorbacteria bacterium CG10_big_fil_rev_8_21_14_0_10_41_48</name>
    <dbReference type="NCBI Taxonomy" id="1975024"/>
    <lineage>
        <taxon>Bacteria</taxon>
        <taxon>Candidatus Tayloriibacteriota</taxon>
    </lineage>
</organism>
<keyword evidence="4 10" id="KW-0812">Transmembrane</keyword>
<dbReference type="SUPFAM" id="SSF56601">
    <property type="entry name" value="beta-lactamase/transpeptidase-like"/>
    <property type="match status" value="1"/>
</dbReference>
<dbReference type="PANTHER" id="PTHR30627">
    <property type="entry name" value="PEPTIDOGLYCAN D,D-TRANSPEPTIDASE"/>
    <property type="match status" value="1"/>
</dbReference>
<evidence type="ECO:0000256" key="2">
    <source>
        <dbReference type="ARBA" id="ARBA00004236"/>
    </source>
</evidence>
<dbReference type="GO" id="GO:0009252">
    <property type="term" value="P:peptidoglycan biosynthetic process"/>
    <property type="evidence" value="ECO:0007669"/>
    <property type="project" value="UniProtKB-KW"/>
</dbReference>
<dbReference type="EMBL" id="PFEQ01000013">
    <property type="protein sequence ID" value="PJE74082.1"/>
    <property type="molecule type" value="Genomic_DNA"/>
</dbReference>
<dbReference type="Proteomes" id="UP000228700">
    <property type="component" value="Unassembled WGS sequence"/>
</dbReference>
<keyword evidence="3" id="KW-1003">Cell membrane</keyword>
<dbReference type="InterPro" id="IPR036138">
    <property type="entry name" value="PBP_dimer_sf"/>
</dbReference>
<keyword evidence="5" id="KW-0133">Cell shape</keyword>
<keyword evidence="6" id="KW-0573">Peptidoglycan synthesis</keyword>
<dbReference type="PANTHER" id="PTHR30627:SF2">
    <property type="entry name" value="PEPTIDOGLYCAN D,D-TRANSPEPTIDASE MRDA"/>
    <property type="match status" value="1"/>
</dbReference>
<dbReference type="GO" id="GO:0008658">
    <property type="term" value="F:penicillin binding"/>
    <property type="evidence" value="ECO:0007669"/>
    <property type="project" value="InterPro"/>
</dbReference>
<dbReference type="Pfam" id="PF00905">
    <property type="entry name" value="Transpeptidase"/>
    <property type="match status" value="1"/>
</dbReference>
<dbReference type="GO" id="GO:0005886">
    <property type="term" value="C:plasma membrane"/>
    <property type="evidence" value="ECO:0007669"/>
    <property type="project" value="UniProtKB-SubCell"/>
</dbReference>
<dbReference type="Pfam" id="PF03717">
    <property type="entry name" value="PBP_dimer"/>
    <property type="match status" value="1"/>
</dbReference>
<evidence type="ECO:0000256" key="7">
    <source>
        <dbReference type="ARBA" id="ARBA00022989"/>
    </source>
</evidence>
<reference evidence="14" key="1">
    <citation type="submission" date="2017-09" db="EMBL/GenBank/DDBJ databases">
        <title>Depth-based differentiation of microbial function through sediment-hosted aquifers and enrichment of novel symbionts in the deep terrestrial subsurface.</title>
        <authorList>
            <person name="Probst A.J."/>
            <person name="Ladd B."/>
            <person name="Jarett J.K."/>
            <person name="Geller-Mcgrath D.E."/>
            <person name="Sieber C.M.K."/>
            <person name="Emerson J.B."/>
            <person name="Anantharaman K."/>
            <person name="Thomas B.C."/>
            <person name="Malmstrom R."/>
            <person name="Stieglmeier M."/>
            <person name="Klingl A."/>
            <person name="Woyke T."/>
            <person name="Ryan C.M."/>
            <person name="Banfield J.F."/>
        </authorList>
    </citation>
    <scope>NUCLEOTIDE SEQUENCE [LARGE SCALE GENOMIC DNA]</scope>
</reference>
<evidence type="ECO:0000256" key="8">
    <source>
        <dbReference type="ARBA" id="ARBA00023136"/>
    </source>
</evidence>
<evidence type="ECO:0000256" key="3">
    <source>
        <dbReference type="ARBA" id="ARBA00022475"/>
    </source>
</evidence>
<keyword evidence="7 10" id="KW-1133">Transmembrane helix</keyword>
<protein>
    <recommendedName>
        <fullName evidence="15">Penicillin-binding protein transpeptidase domain-containing protein</fullName>
    </recommendedName>
</protein>
<dbReference type="InterPro" id="IPR001460">
    <property type="entry name" value="PCN-bd_Tpept"/>
</dbReference>
<evidence type="ECO:0000256" key="10">
    <source>
        <dbReference type="SAM" id="Phobius"/>
    </source>
</evidence>
<dbReference type="GO" id="GO:0071972">
    <property type="term" value="F:peptidoglycan L,D-transpeptidase activity"/>
    <property type="evidence" value="ECO:0007669"/>
    <property type="project" value="TreeGrafter"/>
</dbReference>
<evidence type="ECO:0000259" key="12">
    <source>
        <dbReference type="Pfam" id="PF03717"/>
    </source>
</evidence>
<dbReference type="GO" id="GO:0008360">
    <property type="term" value="P:regulation of cell shape"/>
    <property type="evidence" value="ECO:0007669"/>
    <property type="project" value="UniProtKB-KW"/>
</dbReference>
<keyword evidence="9" id="KW-0961">Cell wall biogenesis/degradation</keyword>
<dbReference type="AlphaFoldDB" id="A0A2M8LBT6"/>
<proteinExistence type="predicted"/>
<comment type="subcellular location">
    <subcellularLocation>
        <location evidence="2">Cell membrane</location>
    </subcellularLocation>
    <subcellularLocation>
        <location evidence="1">Membrane</location>
        <topology evidence="1">Single-pass membrane protein</topology>
    </subcellularLocation>
</comment>
<evidence type="ECO:0000256" key="1">
    <source>
        <dbReference type="ARBA" id="ARBA00004167"/>
    </source>
</evidence>
<dbReference type="GO" id="GO:0071555">
    <property type="term" value="P:cell wall organization"/>
    <property type="evidence" value="ECO:0007669"/>
    <property type="project" value="UniProtKB-KW"/>
</dbReference>
<dbReference type="Gene3D" id="3.40.710.10">
    <property type="entry name" value="DD-peptidase/beta-lactamase superfamily"/>
    <property type="match status" value="1"/>
</dbReference>
<evidence type="ECO:0000256" key="5">
    <source>
        <dbReference type="ARBA" id="ARBA00022960"/>
    </source>
</evidence>
<dbReference type="InterPro" id="IPR005311">
    <property type="entry name" value="PBP_dimer"/>
</dbReference>
<evidence type="ECO:0008006" key="15">
    <source>
        <dbReference type="Google" id="ProtNLM"/>
    </source>
</evidence>
<sequence>MFSSWKRRFRKRGKPSVEIFPDEIFLDSENLPDFDVHQFEGRIEKPISLTTIGFLSVVFALFVVVLVGRSWILQGRDGDIYAAKSESNRLKETILFSERGAIFDRMGEKLAWNTLGDDGDNEFSIRAYTKYSGFSHVLGYVKYPAKDKYGVYYRKDFQAVDGVEKYFDDVLSGSQGTKIVETDALGVVKSESTVRSSVDGTNITLSIDSRLEKKMFEAIQNLANKVGFTGGGGAIMDVHTGEILALTSYPEYDNAVMASGADSKKINKYFSDERKPFLNRITSGLYTPGSIVKPYVAVGALEENVITPEKEILSTGSISVPNPYDPEKKTIFNDWKAHGLVDMQHALAVSSNVYFYEIGGGHTGQQGLGIDRIVKYLSLFNLGKSPEPGFFSGPDGTIPSPEWKDRVFPGDPWRIGDTYYTAIGQYGFQVTPLQMLRAVSAIANGGILLHPTILSIASSTTTVSPGELLPVSGEHLKVVRGGMRLGAQIGSASGLNVPYVSIAAKTGTAELGVFKQFVNSWVTGFFPYENPRYAFTIIMEHGPRTNLYGGTYVMREMLDWMNQNTPEYFETSI</sequence>
<evidence type="ECO:0000313" key="14">
    <source>
        <dbReference type="Proteomes" id="UP000228700"/>
    </source>
</evidence>
<evidence type="ECO:0000313" key="13">
    <source>
        <dbReference type="EMBL" id="PJE74082.1"/>
    </source>
</evidence>
<feature type="transmembrane region" description="Helical" evidence="10">
    <location>
        <begin position="52"/>
        <end position="72"/>
    </location>
</feature>
<evidence type="ECO:0000259" key="11">
    <source>
        <dbReference type="Pfam" id="PF00905"/>
    </source>
</evidence>
<accession>A0A2M8LBT6</accession>
<name>A0A2M8LBT6_9BACT</name>
<dbReference type="InterPro" id="IPR050515">
    <property type="entry name" value="Beta-lactam/transpept"/>
</dbReference>
<evidence type="ECO:0000256" key="4">
    <source>
        <dbReference type="ARBA" id="ARBA00022692"/>
    </source>
</evidence>
<evidence type="ECO:0000256" key="9">
    <source>
        <dbReference type="ARBA" id="ARBA00023316"/>
    </source>
</evidence>
<evidence type="ECO:0000256" key="6">
    <source>
        <dbReference type="ARBA" id="ARBA00022984"/>
    </source>
</evidence>
<comment type="caution">
    <text evidence="13">The sequence shown here is derived from an EMBL/GenBank/DDBJ whole genome shotgun (WGS) entry which is preliminary data.</text>
</comment>
<feature type="domain" description="Penicillin-binding protein transpeptidase" evidence="11">
    <location>
        <begin position="234"/>
        <end position="549"/>
    </location>
</feature>
<dbReference type="SUPFAM" id="SSF56519">
    <property type="entry name" value="Penicillin binding protein dimerisation domain"/>
    <property type="match status" value="1"/>
</dbReference>
<feature type="domain" description="Penicillin-binding protein dimerisation" evidence="12">
    <location>
        <begin position="124"/>
        <end position="191"/>
    </location>
</feature>
<keyword evidence="8 10" id="KW-0472">Membrane</keyword>
<dbReference type="InterPro" id="IPR012338">
    <property type="entry name" value="Beta-lactam/transpept-like"/>
</dbReference>
<gene>
    <name evidence="13" type="ORF">COV01_03215</name>
</gene>
<dbReference type="Gene3D" id="3.90.1310.10">
    <property type="entry name" value="Penicillin-binding protein 2a (Domain 2)"/>
    <property type="match status" value="1"/>
</dbReference>